<dbReference type="GO" id="GO:0006893">
    <property type="term" value="P:Golgi to plasma membrane transport"/>
    <property type="evidence" value="ECO:0007669"/>
    <property type="project" value="TreeGrafter"/>
</dbReference>
<dbReference type="InterPro" id="IPR011047">
    <property type="entry name" value="Quinoprotein_ADH-like_sf"/>
</dbReference>
<feature type="compositionally biased region" description="Basic and acidic residues" evidence="3">
    <location>
        <begin position="943"/>
        <end position="956"/>
    </location>
</feature>
<dbReference type="GO" id="GO:0005886">
    <property type="term" value="C:plasma membrane"/>
    <property type="evidence" value="ECO:0007669"/>
    <property type="project" value="TreeGrafter"/>
</dbReference>
<dbReference type="PANTHER" id="PTHR10241">
    <property type="entry name" value="LETHAL 2 GIANT LARVAE PROTEIN"/>
    <property type="match status" value="1"/>
</dbReference>
<proteinExistence type="inferred from homology"/>
<evidence type="ECO:0000256" key="3">
    <source>
        <dbReference type="SAM" id="MobiDB-lite"/>
    </source>
</evidence>
<sequence>MFVKKLVEKAAKKPGGSSSEGLRANDVEPRVVLHYGIPSGSHLFAYDPIQKILAVSTRDGRIKLFGKDQTQCLLVSEEASTSKFLEFVQNQGILLNVNAKNQIEVWDLEKRLLSHVHAFNGEITSFRVMQHTPYFYVGDSSGNVSVLKIDQEANQVIQMDYTIPYLASNGNQPLYIPLGSEPPLETSCCFVGSPVETSDDTSVVSILPQPTAESKRILLVFSSGFIALWDIKESKPVLKTGGHGMVKQEAKKATCACWVCPSGSRVSVGYSNGDILIWSIPSKGESSTESSAMICKLNLGYKSEKIPIASLKWVYGEGKASRVYVIGSSSNLLQVVLLNDQTETRMIKLGLHVSEPCSDMEMIMADGNDQGKHKQGSLFVLGKSGRVYAYDDNMIEKYLIQSQSKSAPSLPKETLVKMPFSDSSSITVGKFLTNPSHLLNLSDEDYAQLAKDAASILPSQTVSKESSRSAHFPGFTKVKNVYITGHNDGTIGVWDMSCPFLIPVLFLKEQTDQDIPSRGTAALTALHFDSNLRLLASGDQNGMVRLYRFKPEPYLTENSFIPFHGSSKKGNTHIVQSVKNIKLTGSITCIHKSQNSKHLAIGSDQGHVSLVDIEEATVIYTKHIASEICSGVISLQSESCSVQGFEKNVLVVAMRDSSVFALDSDTGNMIGTNMIKPKKPFKALFMQILDGKQDSSGNGTDSNRESIVEDVSIRQPSVLICSEKSIYVYSLAQVVQGVKKVLHKKKFSSPSICSASTFHGTSGVGLTLVFSDETVEIRSLPELSLLKQISIRGFSYSSPKQNSLLEITISASWDGDLVMVNGDSELIVSSVLPQKDTFRLVESLSRVYKKDSTVCQEGNIASSPKEKKGMFGSVFKTKPKRTTDTETESTKETIEALSKIFATANFPWNNNVERSRECNTVIRVDNEEEELDIDDIDIEDDDDHHQPQEQEQHKEQGILSGISKQKLANKFSSFKGKLKQMTAKNEKSVVATNEEKHEETSGTTVEQIKKRYGFAPSEETSAAKMAHSKLQDNLKKLQGISLKTTEMEDTAKSFSSTAKELLNAVEFNKQSSKS</sequence>
<dbReference type="GO" id="GO:0005096">
    <property type="term" value="F:GTPase activator activity"/>
    <property type="evidence" value="ECO:0007669"/>
    <property type="project" value="TreeGrafter"/>
</dbReference>
<evidence type="ECO:0000313" key="5">
    <source>
        <dbReference type="Proteomes" id="UP000836841"/>
    </source>
</evidence>
<dbReference type="InterPro" id="IPR001680">
    <property type="entry name" value="WD40_rpt"/>
</dbReference>
<dbReference type="GO" id="GO:0019905">
    <property type="term" value="F:syntaxin binding"/>
    <property type="evidence" value="ECO:0007669"/>
    <property type="project" value="TreeGrafter"/>
</dbReference>
<feature type="region of interest" description="Disordered" evidence="3">
    <location>
        <begin position="1"/>
        <end position="23"/>
    </location>
</feature>
<dbReference type="AlphaFoldDB" id="A0AAU9SYJ8"/>
<keyword evidence="5" id="KW-1185">Reference proteome</keyword>
<dbReference type="GO" id="GO:0005737">
    <property type="term" value="C:cytoplasm"/>
    <property type="evidence" value="ECO:0007669"/>
    <property type="project" value="TreeGrafter"/>
</dbReference>
<dbReference type="SUPFAM" id="SSF50998">
    <property type="entry name" value="Quinoprotein alcohol dehydrogenase-like"/>
    <property type="match status" value="1"/>
</dbReference>
<dbReference type="Gene3D" id="2.130.10.10">
    <property type="entry name" value="YVTN repeat-like/Quinoprotein amine dehydrogenase"/>
    <property type="match status" value="2"/>
</dbReference>
<dbReference type="FunFam" id="2.130.10.10:FF:002568">
    <property type="entry name" value="Syntaxin-binding protein 5 isoform A"/>
    <property type="match status" value="1"/>
</dbReference>
<gene>
    <name evidence="4" type="ORF">TAV2_LOCUS22906</name>
</gene>
<evidence type="ECO:0000313" key="4">
    <source>
        <dbReference type="EMBL" id="CAH2076634.1"/>
    </source>
</evidence>
<name>A0AAU9SYJ8_THLAR</name>
<accession>A0AAU9SYJ8</accession>
<dbReference type="InterPro" id="IPR015943">
    <property type="entry name" value="WD40/YVTN_repeat-like_dom_sf"/>
</dbReference>
<evidence type="ECO:0000256" key="1">
    <source>
        <dbReference type="ARBA" id="ARBA00008070"/>
    </source>
</evidence>
<dbReference type="EMBL" id="OU466863">
    <property type="protein sequence ID" value="CAH2076634.1"/>
    <property type="molecule type" value="Genomic_DNA"/>
</dbReference>
<dbReference type="GO" id="GO:0006887">
    <property type="term" value="P:exocytosis"/>
    <property type="evidence" value="ECO:0007669"/>
    <property type="project" value="UniProtKB-KW"/>
</dbReference>
<dbReference type="InterPro" id="IPR036322">
    <property type="entry name" value="WD40_repeat_dom_sf"/>
</dbReference>
<organism evidence="4 5">
    <name type="scientific">Thlaspi arvense</name>
    <name type="common">Field penny-cress</name>
    <dbReference type="NCBI Taxonomy" id="13288"/>
    <lineage>
        <taxon>Eukaryota</taxon>
        <taxon>Viridiplantae</taxon>
        <taxon>Streptophyta</taxon>
        <taxon>Embryophyta</taxon>
        <taxon>Tracheophyta</taxon>
        <taxon>Spermatophyta</taxon>
        <taxon>Magnoliopsida</taxon>
        <taxon>eudicotyledons</taxon>
        <taxon>Gunneridae</taxon>
        <taxon>Pentapetalae</taxon>
        <taxon>rosids</taxon>
        <taxon>malvids</taxon>
        <taxon>Brassicales</taxon>
        <taxon>Brassicaceae</taxon>
        <taxon>Thlaspideae</taxon>
        <taxon>Thlaspi</taxon>
    </lineage>
</organism>
<comment type="similarity">
    <text evidence="1">Belongs to the WD repeat L(2)GL family.</text>
</comment>
<dbReference type="PANTHER" id="PTHR10241:SF27">
    <property type="entry name" value="TRANSDUCIN_WD40 REPEAT-LIKE SUPERFAMILY PROTEIN"/>
    <property type="match status" value="1"/>
</dbReference>
<feature type="compositionally biased region" description="Basic and acidic residues" evidence="3">
    <location>
        <begin position="1"/>
        <end position="11"/>
    </location>
</feature>
<evidence type="ECO:0008006" key="6">
    <source>
        <dbReference type="Google" id="ProtNLM"/>
    </source>
</evidence>
<feature type="region of interest" description="Disordered" evidence="3">
    <location>
        <begin position="982"/>
        <end position="1008"/>
    </location>
</feature>
<protein>
    <recommendedName>
        <fullName evidence="6">Lethal giant larvae (Lgl)-like C-terminal domain-containing protein</fullName>
    </recommendedName>
</protein>
<evidence type="ECO:0000256" key="2">
    <source>
        <dbReference type="ARBA" id="ARBA00022483"/>
    </source>
</evidence>
<dbReference type="CDD" id="cd15873">
    <property type="entry name" value="R-SNARE_STXBP5_6"/>
    <property type="match status" value="1"/>
</dbReference>
<dbReference type="GO" id="GO:0045159">
    <property type="term" value="F:myosin II binding"/>
    <property type="evidence" value="ECO:0007669"/>
    <property type="project" value="TreeGrafter"/>
</dbReference>
<reference evidence="4 5" key="1">
    <citation type="submission" date="2022-03" db="EMBL/GenBank/DDBJ databases">
        <authorList>
            <person name="Nunn A."/>
            <person name="Chopra R."/>
            <person name="Nunn A."/>
            <person name="Contreras Garrido A."/>
        </authorList>
    </citation>
    <scope>NUCLEOTIDE SEQUENCE [LARGE SCALE GENOMIC DNA]</scope>
</reference>
<keyword evidence="2" id="KW-0268">Exocytosis</keyword>
<dbReference type="SMART" id="SM00320">
    <property type="entry name" value="WD40"/>
    <property type="match status" value="6"/>
</dbReference>
<dbReference type="Proteomes" id="UP000836841">
    <property type="component" value="Chromosome 7"/>
</dbReference>
<feature type="region of interest" description="Disordered" evidence="3">
    <location>
        <begin position="938"/>
        <end position="961"/>
    </location>
</feature>
<dbReference type="SUPFAM" id="SSF50978">
    <property type="entry name" value="WD40 repeat-like"/>
    <property type="match status" value="1"/>
</dbReference>